<name>A0A6A6IAW9_9PLEO</name>
<evidence type="ECO:0000313" key="2">
    <source>
        <dbReference type="Proteomes" id="UP000800094"/>
    </source>
</evidence>
<dbReference type="Proteomes" id="UP000800094">
    <property type="component" value="Unassembled WGS sequence"/>
</dbReference>
<dbReference type="GeneID" id="54582788"/>
<gene>
    <name evidence="1" type="ORF">BU26DRAFT_521121</name>
</gene>
<accession>A0A6A6IAW9</accession>
<reference evidence="1" key="1">
    <citation type="journal article" date="2020" name="Stud. Mycol.">
        <title>101 Dothideomycetes genomes: a test case for predicting lifestyles and emergence of pathogens.</title>
        <authorList>
            <person name="Haridas S."/>
            <person name="Albert R."/>
            <person name="Binder M."/>
            <person name="Bloem J."/>
            <person name="Labutti K."/>
            <person name="Salamov A."/>
            <person name="Andreopoulos B."/>
            <person name="Baker S."/>
            <person name="Barry K."/>
            <person name="Bills G."/>
            <person name="Bluhm B."/>
            <person name="Cannon C."/>
            <person name="Castanera R."/>
            <person name="Culley D."/>
            <person name="Daum C."/>
            <person name="Ezra D."/>
            <person name="Gonzalez J."/>
            <person name="Henrissat B."/>
            <person name="Kuo A."/>
            <person name="Liang C."/>
            <person name="Lipzen A."/>
            <person name="Lutzoni F."/>
            <person name="Magnuson J."/>
            <person name="Mondo S."/>
            <person name="Nolan M."/>
            <person name="Ohm R."/>
            <person name="Pangilinan J."/>
            <person name="Park H.-J."/>
            <person name="Ramirez L."/>
            <person name="Alfaro M."/>
            <person name="Sun H."/>
            <person name="Tritt A."/>
            <person name="Yoshinaga Y."/>
            <person name="Zwiers L.-H."/>
            <person name="Turgeon B."/>
            <person name="Goodwin S."/>
            <person name="Spatafora J."/>
            <person name="Crous P."/>
            <person name="Grigoriev I."/>
        </authorList>
    </citation>
    <scope>NUCLEOTIDE SEQUENCE</scope>
    <source>
        <strain evidence="1">CBS 122368</strain>
    </source>
</reference>
<dbReference type="AlphaFoldDB" id="A0A6A6IAW9"/>
<evidence type="ECO:0000313" key="1">
    <source>
        <dbReference type="EMBL" id="KAF2246680.1"/>
    </source>
</evidence>
<dbReference type="EMBL" id="ML987198">
    <property type="protein sequence ID" value="KAF2246680.1"/>
    <property type="molecule type" value="Genomic_DNA"/>
</dbReference>
<keyword evidence="2" id="KW-1185">Reference proteome</keyword>
<organism evidence="1 2">
    <name type="scientific">Trematosphaeria pertusa</name>
    <dbReference type="NCBI Taxonomy" id="390896"/>
    <lineage>
        <taxon>Eukaryota</taxon>
        <taxon>Fungi</taxon>
        <taxon>Dikarya</taxon>
        <taxon>Ascomycota</taxon>
        <taxon>Pezizomycotina</taxon>
        <taxon>Dothideomycetes</taxon>
        <taxon>Pleosporomycetidae</taxon>
        <taxon>Pleosporales</taxon>
        <taxon>Massarineae</taxon>
        <taxon>Trematosphaeriaceae</taxon>
        <taxon>Trematosphaeria</taxon>
    </lineage>
</organism>
<protein>
    <submittedName>
        <fullName evidence="1">Uncharacterized protein</fullName>
    </submittedName>
</protein>
<proteinExistence type="predicted"/>
<dbReference type="RefSeq" id="XP_033681684.1">
    <property type="nucleotide sequence ID" value="XM_033829458.1"/>
</dbReference>
<sequence length="121" mass="14050">MVSDILLGWPERKQEDCPDIWVCGHGTLLGAIFPQNAEKAEEVMGNTRPSLTQTEVKAIAYSHAERILGSIVTDQDVTYFYSSYSRTRGPAPFSLVNIWCKLLRRHWPKYQDRRDYREYLP</sequence>